<name>A0ACC2H2F7_DALPE</name>
<dbReference type="Proteomes" id="UP001157502">
    <property type="component" value="Chromosome 6"/>
</dbReference>
<gene>
    <name evidence="1" type="ORF">DPEC_G00072840</name>
</gene>
<proteinExistence type="predicted"/>
<evidence type="ECO:0000313" key="2">
    <source>
        <dbReference type="Proteomes" id="UP001157502"/>
    </source>
</evidence>
<evidence type="ECO:0000313" key="1">
    <source>
        <dbReference type="EMBL" id="KAJ8010229.1"/>
    </source>
</evidence>
<sequence>MSQSVQQPWKNLSGRIRNPVPSSNAEHQEVQEFESFGKNQPMPRSALTDDNLSCVSVDMMQTENMRAHYTNLYTGVKDTLIIRRAQEFKITLHFNQPITPQDEFQMEFYIGNNCTVANGTKNIVSFDGTSSQKRKWQGQLIQRMEDICVVGITPSPSAIVGKYQMNLAIIGNRGITRTPGMDMYVLFNAWAPDDEVFMPSEADRQEYVINEKGCMYQDDSGSGKLWLFGQFEEGILDACIQILDDSQMPIESRGNAVHVSRNGSAMMNYQGNRGVLVGNWSKDFSNGTAPTFWIGSVQILLEYISKGPVKYAQCWVFAGVFNTFLRCLGFPARVITNFNSAHDSNGNIVTDLVFTLNGTRLELNQDLSKDSVWNYHCWNEAHMNRPDLPAGLSGWQVVDATPQETSDGYYRCGPCSVKAVKEGMLGNQFDSIFVFAEVNSKVNMHKLDPRTGKTEIFKVDREYVGRKIVTKSLGDNNYKPVDITQTYKYPKGSKKDQEITKRLEKMYGLETGMQEDEQEPNVKVTLECPVNPVKRGDSFQVTVVFQNQSQETRTIQAYLVGSVVYYTNIHMMTVKETDIELTLKPKETSRVLVEVLGDEYLPHLSFQSHLHFTVTATSTENGVNFMAMDTVHVETPEFVFSMSGPAKMNRVTFVTLQFTNPFSFDLHDVNMAMTGPRIMPHREKTFSLIKPGATISWTESCVPTSSGENMLYAVLDCPNLGNMRGNWIISIQP</sequence>
<accession>A0ACC2H2F7</accession>
<comment type="caution">
    <text evidence="1">The sequence shown here is derived from an EMBL/GenBank/DDBJ whole genome shotgun (WGS) entry which is preliminary data.</text>
</comment>
<protein>
    <submittedName>
        <fullName evidence="1">Uncharacterized protein</fullName>
    </submittedName>
</protein>
<reference evidence="1" key="1">
    <citation type="submission" date="2021-05" db="EMBL/GenBank/DDBJ databases">
        <authorList>
            <person name="Pan Q."/>
            <person name="Jouanno E."/>
            <person name="Zahm M."/>
            <person name="Klopp C."/>
            <person name="Cabau C."/>
            <person name="Louis A."/>
            <person name="Berthelot C."/>
            <person name="Parey E."/>
            <person name="Roest Crollius H."/>
            <person name="Montfort J."/>
            <person name="Robinson-Rechavi M."/>
            <person name="Bouchez O."/>
            <person name="Lampietro C."/>
            <person name="Lopez Roques C."/>
            <person name="Donnadieu C."/>
            <person name="Postlethwait J."/>
            <person name="Bobe J."/>
            <person name="Dillon D."/>
            <person name="Chandos A."/>
            <person name="von Hippel F."/>
            <person name="Guiguen Y."/>
        </authorList>
    </citation>
    <scope>NUCLEOTIDE SEQUENCE</scope>
    <source>
        <strain evidence="1">YG-Jan2019</strain>
    </source>
</reference>
<organism evidence="1 2">
    <name type="scientific">Dallia pectoralis</name>
    <name type="common">Alaska blackfish</name>
    <dbReference type="NCBI Taxonomy" id="75939"/>
    <lineage>
        <taxon>Eukaryota</taxon>
        <taxon>Metazoa</taxon>
        <taxon>Chordata</taxon>
        <taxon>Craniata</taxon>
        <taxon>Vertebrata</taxon>
        <taxon>Euteleostomi</taxon>
        <taxon>Actinopterygii</taxon>
        <taxon>Neopterygii</taxon>
        <taxon>Teleostei</taxon>
        <taxon>Protacanthopterygii</taxon>
        <taxon>Esociformes</taxon>
        <taxon>Umbridae</taxon>
        <taxon>Dallia</taxon>
    </lineage>
</organism>
<dbReference type="EMBL" id="CM055733">
    <property type="protein sequence ID" value="KAJ8010229.1"/>
    <property type="molecule type" value="Genomic_DNA"/>
</dbReference>
<keyword evidence="2" id="KW-1185">Reference proteome</keyword>